<dbReference type="Proteomes" id="UP001229716">
    <property type="component" value="Unassembled WGS sequence"/>
</dbReference>
<dbReference type="EMBL" id="JASWHZ010000001">
    <property type="protein sequence ID" value="MDL2417620.1"/>
    <property type="molecule type" value="Genomic_DNA"/>
</dbReference>
<evidence type="ECO:0000256" key="3">
    <source>
        <dbReference type="SAM" id="Phobius"/>
    </source>
</evidence>
<evidence type="ECO:0000256" key="1">
    <source>
        <dbReference type="ARBA" id="ARBA00004127"/>
    </source>
</evidence>
<organism evidence="5 6">
    <name type="scientific">Bacillus shihchuchen</name>
    <dbReference type="NCBI Taxonomy" id="3036942"/>
    <lineage>
        <taxon>Bacteria</taxon>
        <taxon>Bacillati</taxon>
        <taxon>Bacillota</taxon>
        <taxon>Bacilli</taxon>
        <taxon>Bacillales</taxon>
        <taxon>Bacillaceae</taxon>
        <taxon>Bacillus</taxon>
        <taxon>Bacillus cereus group</taxon>
    </lineage>
</organism>
<feature type="transmembrane region" description="Helical" evidence="3">
    <location>
        <begin position="121"/>
        <end position="138"/>
    </location>
</feature>
<keyword evidence="3" id="KW-1133">Transmembrane helix</keyword>
<proteinExistence type="inferred from homology"/>
<feature type="transmembrane region" description="Helical" evidence="3">
    <location>
        <begin position="180"/>
        <end position="200"/>
    </location>
</feature>
<evidence type="ECO:0000259" key="4">
    <source>
        <dbReference type="Pfam" id="PF00892"/>
    </source>
</evidence>
<evidence type="ECO:0000313" key="5">
    <source>
        <dbReference type="EMBL" id="MDL2417620.1"/>
    </source>
</evidence>
<feature type="transmembrane region" description="Helical" evidence="3">
    <location>
        <begin position="150"/>
        <end position="168"/>
    </location>
</feature>
<keyword evidence="3" id="KW-0812">Transmembrane</keyword>
<accession>A0ABT7KV16</accession>
<name>A0ABT7KV16_9BACI</name>
<keyword evidence="6" id="KW-1185">Reference proteome</keyword>
<feature type="domain" description="EamA" evidence="4">
    <location>
        <begin position="5"/>
        <end position="135"/>
    </location>
</feature>
<comment type="caution">
    <text evidence="5">The sequence shown here is derived from an EMBL/GenBank/DDBJ whole genome shotgun (WGS) entry which is preliminary data.</text>
</comment>
<comment type="subcellular location">
    <subcellularLocation>
        <location evidence="1">Endomembrane system</location>
        <topology evidence="1">Multi-pass membrane protein</topology>
    </subcellularLocation>
</comment>
<feature type="transmembrane region" description="Helical" evidence="3">
    <location>
        <begin position="37"/>
        <end position="55"/>
    </location>
</feature>
<protein>
    <submittedName>
        <fullName evidence="5">DMT family transporter</fullName>
    </submittedName>
</protein>
<reference evidence="5 6" key="1">
    <citation type="journal article" date="2023" name="Int. J. Mol. Sci.">
        <title>Pathogenicity and Genomic Characterization of a Novel Genospecies, Bacillus shihchuchen, of the Bacillus cereus Group Isolated from Chinese Softshell Turtle (Pelodiscus sinensis).</title>
        <authorList>
            <person name="Cheng L.W."/>
            <person name="Byadgi O.V."/>
            <person name="Tsai C.E."/>
            <person name="Wang P.C."/>
            <person name="Chen S.C."/>
        </authorList>
    </citation>
    <scope>NUCLEOTIDE SEQUENCE [LARGE SCALE GENOMIC DNA]</scope>
    <source>
        <strain evidence="5 6">QF108-045</strain>
    </source>
</reference>
<feature type="transmembrane region" description="Helical" evidence="3">
    <location>
        <begin position="239"/>
        <end position="259"/>
    </location>
</feature>
<evidence type="ECO:0000313" key="6">
    <source>
        <dbReference type="Proteomes" id="UP001229716"/>
    </source>
</evidence>
<feature type="transmembrane region" description="Helical" evidence="3">
    <location>
        <begin position="90"/>
        <end position="109"/>
    </location>
</feature>
<dbReference type="SUPFAM" id="SSF103481">
    <property type="entry name" value="Multidrug resistance efflux transporter EmrE"/>
    <property type="match status" value="1"/>
</dbReference>
<dbReference type="InterPro" id="IPR037185">
    <property type="entry name" value="EmrE-like"/>
</dbReference>
<keyword evidence="3" id="KW-0472">Membrane</keyword>
<sequence>MLRYSLLVLLGACSYGILAIFVKLAYAEGFSLGEVIGSQYMFGWIILLAITLLFSRHRVPLKQALILFVAGTSASFTGIFYYASLKTVPASIAIILLFQFVWVGIIIEAVSTKTLPSREKVISVIFLLAGTFLSSGLLEKSAGDFDTTGIILGLLSAVTFATYIFVSGKVAVEVPSLPRGVLLMAGALTLVMIVFPPTFIFNGAISEGLWKYGLGLGTFSIVIPSIAFTIGIPKIGSGLATILGAAELPVTTIMSVFVLKEAVLSSQWFGVSLILIGIAIPQIAYAMRGRYRKHHTHKNWQHKRERIFI</sequence>
<dbReference type="InterPro" id="IPR000620">
    <property type="entry name" value="EamA_dom"/>
</dbReference>
<dbReference type="Pfam" id="PF00892">
    <property type="entry name" value="EamA"/>
    <property type="match status" value="2"/>
</dbReference>
<dbReference type="PANTHER" id="PTHR22911:SF137">
    <property type="entry name" value="SOLUTE CARRIER FAMILY 35 MEMBER G2-RELATED"/>
    <property type="match status" value="1"/>
</dbReference>
<feature type="transmembrane region" description="Helical" evidence="3">
    <location>
        <begin position="64"/>
        <end position="84"/>
    </location>
</feature>
<feature type="domain" description="EamA" evidence="4">
    <location>
        <begin position="148"/>
        <end position="280"/>
    </location>
</feature>
<feature type="transmembrane region" description="Helical" evidence="3">
    <location>
        <begin position="265"/>
        <end position="287"/>
    </location>
</feature>
<gene>
    <name evidence="5" type="ORF">P6F46_08715</name>
</gene>
<comment type="similarity">
    <text evidence="2">Belongs to the EamA transporter family.</text>
</comment>
<dbReference type="PANTHER" id="PTHR22911">
    <property type="entry name" value="ACYL-MALONYL CONDENSING ENZYME-RELATED"/>
    <property type="match status" value="1"/>
</dbReference>
<evidence type="ECO:0000256" key="2">
    <source>
        <dbReference type="ARBA" id="ARBA00007362"/>
    </source>
</evidence>
<feature type="transmembrane region" description="Helical" evidence="3">
    <location>
        <begin position="212"/>
        <end position="232"/>
    </location>
</feature>